<dbReference type="OMA" id="KVIFHDQ"/>
<evidence type="ECO:0000313" key="3">
    <source>
        <dbReference type="EMBL" id="CCA72921.1"/>
    </source>
</evidence>
<dbReference type="EMBL" id="CAFZ01000190">
    <property type="protein sequence ID" value="CCA72921.1"/>
    <property type="molecule type" value="Genomic_DNA"/>
</dbReference>
<evidence type="ECO:0000313" key="4">
    <source>
        <dbReference type="Proteomes" id="UP000007148"/>
    </source>
</evidence>
<proteinExistence type="predicted"/>
<dbReference type="eggNOG" id="ENOG502SA36">
    <property type="taxonomic scope" value="Eukaryota"/>
</dbReference>
<dbReference type="InParanoid" id="G4TNM8"/>
<dbReference type="STRING" id="1109443.G4TNM8"/>
<comment type="caution">
    <text evidence="3">The sequence shown here is derived from an EMBL/GenBank/DDBJ whole genome shotgun (WGS) entry which is preliminary data.</text>
</comment>
<dbReference type="Gene3D" id="2.30.30.1060">
    <property type="match status" value="1"/>
</dbReference>
<protein>
    <recommendedName>
        <fullName evidence="2">Hypervirulence associated protein TUDOR domain-containing protein</fullName>
    </recommendedName>
</protein>
<reference evidence="3 4" key="1">
    <citation type="journal article" date="2011" name="PLoS Pathog.">
        <title>Endophytic Life Strategies Decoded by Genome and Transcriptome Analyses of the Mutualistic Root Symbiont Piriformospora indica.</title>
        <authorList>
            <person name="Zuccaro A."/>
            <person name="Lahrmann U."/>
            <person name="Guldener U."/>
            <person name="Langen G."/>
            <person name="Pfiffi S."/>
            <person name="Biedenkopf D."/>
            <person name="Wong P."/>
            <person name="Samans B."/>
            <person name="Grimm C."/>
            <person name="Basiewicz M."/>
            <person name="Murat C."/>
            <person name="Martin F."/>
            <person name="Kogel K.H."/>
        </authorList>
    </citation>
    <scope>NUCLEOTIDE SEQUENCE [LARGE SCALE GENOMIC DNA]</scope>
    <source>
        <strain evidence="3 4">DSM 11827</strain>
    </source>
</reference>
<dbReference type="InterPro" id="IPR021331">
    <property type="entry name" value="Hva1_TUDOR"/>
</dbReference>
<dbReference type="Proteomes" id="UP000007148">
    <property type="component" value="Unassembled WGS sequence"/>
</dbReference>
<evidence type="ECO:0000256" key="1">
    <source>
        <dbReference type="SAM" id="MobiDB-lite"/>
    </source>
</evidence>
<accession>G4TNM8</accession>
<feature type="region of interest" description="Disordered" evidence="1">
    <location>
        <begin position="58"/>
        <end position="78"/>
    </location>
</feature>
<dbReference type="Pfam" id="PF11160">
    <property type="entry name" value="Hva1_TUDOR"/>
    <property type="match status" value="1"/>
</dbReference>
<organism evidence="3 4">
    <name type="scientific">Serendipita indica (strain DSM 11827)</name>
    <name type="common">Root endophyte fungus</name>
    <name type="synonym">Piriformospora indica</name>
    <dbReference type="NCBI Taxonomy" id="1109443"/>
    <lineage>
        <taxon>Eukaryota</taxon>
        <taxon>Fungi</taxon>
        <taxon>Dikarya</taxon>
        <taxon>Basidiomycota</taxon>
        <taxon>Agaricomycotina</taxon>
        <taxon>Agaricomycetes</taxon>
        <taxon>Sebacinales</taxon>
        <taxon>Serendipitaceae</taxon>
        <taxon>Serendipita</taxon>
    </lineage>
</organism>
<name>G4TNM8_SERID</name>
<keyword evidence="4" id="KW-1185">Reference proteome</keyword>
<dbReference type="AlphaFoldDB" id="G4TNM8"/>
<feature type="domain" description="Hypervirulence associated protein TUDOR" evidence="2">
    <location>
        <begin position="17"/>
        <end position="71"/>
    </location>
</feature>
<gene>
    <name evidence="3" type="ORF">PIIN_06857</name>
</gene>
<evidence type="ECO:0000259" key="2">
    <source>
        <dbReference type="Pfam" id="PF11160"/>
    </source>
</evidence>
<sequence>MSSKEIVDKKGESIEVGDEVSTKIRGGKRTGVVSDIVASKEEADAKGVKNPPKVLFEDQHGHQVAHNPQTLVHGENPS</sequence>
<dbReference type="HOGENOM" id="CLU_177181_0_1_1"/>
<dbReference type="OrthoDB" id="2138648at2759"/>